<protein>
    <submittedName>
        <fullName evidence="3">DevR family CRISPR-associated autoregulator</fullName>
    </submittedName>
</protein>
<organism evidence="3">
    <name type="scientific">Ignisphaera aggregans</name>
    <dbReference type="NCBI Taxonomy" id="334771"/>
    <lineage>
        <taxon>Archaea</taxon>
        <taxon>Thermoproteota</taxon>
        <taxon>Thermoprotei</taxon>
        <taxon>Desulfurococcales</taxon>
        <taxon>Desulfurococcaceae</taxon>
        <taxon>Ignisphaera</taxon>
    </lineage>
</organism>
<sequence length="360" mass="40913">MPFLSLGLRMLMNVEALNMVESVGNVVRHRTAPIIIRKSPGQYVMRWVVAISGECLAHAYQSFLAELSEKNGINVCYWCKKNEFIKHFDLNFYKNTSNQIKYSSEEIELINYTSKGVNTLDDVRRVEELIIRCCAVEDIGGFLTTQGPTKRTARFYVSYAIPTYDTVKDGIVALDHQFMVRHAPEAELRRQNKKEIPPAQAPYYPQIGSALYAWIFNLDLNGIGISSVSGEPILELNEIKRRKELALNALAEMLDNKLFGAKLTRFTPFIDFEVALAVVSDKIRFTVSPPILTLSEFVKETIERAEKARRDIDDAKIDLIVWCKDESIRKVIEEVAKDKATVIATSSIRDLISEIKKQVI</sequence>
<comment type="function">
    <text evidence="2">CRISPR (clustered regularly interspaced short palindromic repeat) is an adaptive immune system that provides protection against mobile genetic elements (viruses, transposable elements and conjugative plasmids). CRISPR clusters contain spacers, sequences complementary to antecedent mobile elements, and target invading nucleic acids. CRISPR clusters are transcribed and processed into CRISPR RNA (crRNA).</text>
</comment>
<dbReference type="NCBIfam" id="TIGR01875">
    <property type="entry name" value="cas_MJ0381"/>
    <property type="match status" value="1"/>
</dbReference>
<dbReference type="EMBL" id="DTBD01000045">
    <property type="protein sequence ID" value="HGQ64655.1"/>
    <property type="molecule type" value="Genomic_DNA"/>
</dbReference>
<keyword evidence="1" id="KW-0051">Antiviral defense</keyword>
<gene>
    <name evidence="3" type="ORF">ENU08_05365</name>
</gene>
<dbReference type="PANTHER" id="PTHR37459:SF1">
    <property type="entry name" value="CRISPR-ASSOCIATED PROTEIN CAS7_CST2_DEVR"/>
    <property type="match status" value="1"/>
</dbReference>
<evidence type="ECO:0000256" key="1">
    <source>
        <dbReference type="ARBA" id="ARBA00023118"/>
    </source>
</evidence>
<dbReference type="Pfam" id="PF01905">
    <property type="entry name" value="DevR"/>
    <property type="match status" value="1"/>
</dbReference>
<evidence type="ECO:0000313" key="3">
    <source>
        <dbReference type="EMBL" id="HGQ64655.1"/>
    </source>
</evidence>
<name>A0A7C4JKD9_9CREN</name>
<evidence type="ECO:0000256" key="2">
    <source>
        <dbReference type="ARBA" id="ARBA00025626"/>
    </source>
</evidence>
<dbReference type="GO" id="GO:0051607">
    <property type="term" value="P:defense response to virus"/>
    <property type="evidence" value="ECO:0007669"/>
    <property type="project" value="UniProtKB-KW"/>
</dbReference>
<accession>A0A7C4JKD9</accession>
<proteinExistence type="predicted"/>
<reference evidence="3" key="1">
    <citation type="journal article" date="2020" name="mSystems">
        <title>Genome- and Community-Level Interaction Insights into Carbon Utilization and Element Cycling Functions of Hydrothermarchaeota in Hydrothermal Sediment.</title>
        <authorList>
            <person name="Zhou Z."/>
            <person name="Liu Y."/>
            <person name="Xu W."/>
            <person name="Pan J."/>
            <person name="Luo Z.H."/>
            <person name="Li M."/>
        </authorList>
    </citation>
    <scope>NUCLEOTIDE SEQUENCE [LARGE SCALE GENOMIC DNA]</scope>
    <source>
        <strain evidence="3">SpSt-637</strain>
    </source>
</reference>
<dbReference type="InterPro" id="IPR052681">
    <property type="entry name" value="CRISPR-Cas7/Cst2/DevR"/>
</dbReference>
<dbReference type="InterPro" id="IPR010154">
    <property type="entry name" value="CRISPR-assoc_Cas7/Cst2/DevR"/>
</dbReference>
<dbReference type="PANTHER" id="PTHR37459">
    <property type="match status" value="1"/>
</dbReference>
<dbReference type="AlphaFoldDB" id="A0A7C4JKD9"/>
<comment type="caution">
    <text evidence="3">The sequence shown here is derived from an EMBL/GenBank/DDBJ whole genome shotgun (WGS) entry which is preliminary data.</text>
</comment>